<proteinExistence type="predicted"/>
<dbReference type="AlphaFoldDB" id="A0A8B6GZJ3"/>
<dbReference type="EMBL" id="UYJE01009300">
    <property type="protein sequence ID" value="VDI72151.1"/>
    <property type="molecule type" value="Genomic_DNA"/>
</dbReference>
<reference evidence="2" key="1">
    <citation type="submission" date="2018-11" db="EMBL/GenBank/DDBJ databases">
        <authorList>
            <person name="Alioto T."/>
            <person name="Alioto T."/>
        </authorList>
    </citation>
    <scope>NUCLEOTIDE SEQUENCE</scope>
</reference>
<feature type="compositionally biased region" description="Low complexity" evidence="1">
    <location>
        <begin position="902"/>
        <end position="919"/>
    </location>
</feature>
<sequence>MAYDIIMNFDFDNVGLFSVRRCPYCMYKKYEENILYQYQNPWDGLSSRKEKLTSYCVQCYWDMYCYINDNLGCKEFFQKNGNVLVSDIEGVLTNHRWKFIMHPRLQLIFGKLLLCLLNLNICKTENSIILQKSSGSSASSSVVSVADKSTNCSFTANEVRSLLQNVLSALSEYDICIVFNNYLEQMYAMKSEITEEVFCFLVAQIEKLVDGEKIKLKLISWKILHSLFNLYHQESPNYPDHTKILRTNLLADILIKFSTNQIDEAFYLYLEKSCVSDPNIMLELVKTFLDISINPKISKHKKSIIEGKIKPIFISHDKCKTALPPTTELTDSTEKKMDHKRIIDICISVVKTESKFDINIPKYENIFWTEKKAIEIEVEMIKRSQETETLVLLMLLLITITSTGHHKSAKLKKYLSLKYEYATASLYLLWCSGDIEVHPGPSLNKKTLANDSAIQRRWIQNISPKILVLLREHEQSKSNPTKKVRHERENREYFKALLKKCEEEKVNVPKMYLAEINAWETMKYKLLHKLFVYRCEFETIITSLKDFLTYGGRNSDLTNINVSLITDLKTNEIATDLGKDQRPTKQSQLIVYIIRFIAGISIKCAHGKNTDAKCDGLWDQPLENWPTDIILFDPNNRGKYSKKSPGKLTSDQELVDILTDLPQVTIPQKYTEIVDAYKLMRKSHTKQHKLELCSTFKRIVSLEKLDFALKNLSETRILTYEIHEILTKWWTTGAVETGDDQTQSLKNMDDAKKKERPHISINISTKSITLTVEPSSPNSSQVSYDFPFKDELVPLTTMATSVSQTTIQKPLSDSYQKVTAKTYLTVSPKPDADNQTTSNSITIPTEAMAVLNKYFPCELYPNSQAILESPTLCSLNQSCINSDDISSATKDSHNLDFNKQVSPTSDMGSSDSKSSVNSESRNDKVDQNIISNGSQVLLINSDYSSDSSCNYLSTNMKERKCTEEEKKEMNKRRKTSPKQDKEQTETNHQKTSVAMSTILDKNTDFFMEEFNIDVDSFELNDSYLYDDKNQHNSDKAGSLMKYCSQISYENTNASANYKTEFSTELDKFLQDMINGDGKKMSQMNSYLSDV</sequence>
<evidence type="ECO:0000313" key="2">
    <source>
        <dbReference type="EMBL" id="VDI72151.1"/>
    </source>
</evidence>
<comment type="caution">
    <text evidence="2">The sequence shown here is derived from an EMBL/GenBank/DDBJ whole genome shotgun (WGS) entry which is preliminary data.</text>
</comment>
<feature type="compositionally biased region" description="Basic and acidic residues" evidence="1">
    <location>
        <begin position="977"/>
        <end position="988"/>
    </location>
</feature>
<feature type="compositionally biased region" description="Basic and acidic residues" evidence="1">
    <location>
        <begin position="957"/>
        <end position="968"/>
    </location>
</feature>
<name>A0A8B6GZJ3_MYTGA</name>
<dbReference type="OrthoDB" id="6141100at2759"/>
<protein>
    <submittedName>
        <fullName evidence="2">Uncharacterized protein</fullName>
    </submittedName>
</protein>
<gene>
    <name evidence="2" type="ORF">MGAL_10B029548</name>
</gene>
<organism evidence="2 3">
    <name type="scientific">Mytilus galloprovincialis</name>
    <name type="common">Mediterranean mussel</name>
    <dbReference type="NCBI Taxonomy" id="29158"/>
    <lineage>
        <taxon>Eukaryota</taxon>
        <taxon>Metazoa</taxon>
        <taxon>Spiralia</taxon>
        <taxon>Lophotrochozoa</taxon>
        <taxon>Mollusca</taxon>
        <taxon>Bivalvia</taxon>
        <taxon>Autobranchia</taxon>
        <taxon>Pteriomorphia</taxon>
        <taxon>Mytilida</taxon>
        <taxon>Mytiloidea</taxon>
        <taxon>Mytilidae</taxon>
        <taxon>Mytilinae</taxon>
        <taxon>Mytilus</taxon>
    </lineage>
</organism>
<evidence type="ECO:0000313" key="3">
    <source>
        <dbReference type="Proteomes" id="UP000596742"/>
    </source>
</evidence>
<feature type="region of interest" description="Disordered" evidence="1">
    <location>
        <begin position="890"/>
        <end position="929"/>
    </location>
</feature>
<evidence type="ECO:0000256" key="1">
    <source>
        <dbReference type="SAM" id="MobiDB-lite"/>
    </source>
</evidence>
<feature type="region of interest" description="Disordered" evidence="1">
    <location>
        <begin position="957"/>
        <end position="990"/>
    </location>
</feature>
<dbReference type="Proteomes" id="UP000596742">
    <property type="component" value="Unassembled WGS sequence"/>
</dbReference>
<accession>A0A8B6GZJ3</accession>
<keyword evidence="3" id="KW-1185">Reference proteome</keyword>